<evidence type="ECO:0000313" key="3">
    <source>
        <dbReference type="Proteomes" id="UP000186143"/>
    </source>
</evidence>
<gene>
    <name evidence="2" type="ORF">BJF92_08825</name>
</gene>
<protein>
    <submittedName>
        <fullName evidence="2">Plasmid stabilization protein</fullName>
    </submittedName>
</protein>
<accession>A0A1Q9AHG9</accession>
<dbReference type="Pfam" id="PF22513">
    <property type="entry name" value="FitA-like_RHH"/>
    <property type="match status" value="1"/>
</dbReference>
<dbReference type="EMBL" id="MKIO01000032">
    <property type="protein sequence ID" value="OLP54648.1"/>
    <property type="molecule type" value="Genomic_DNA"/>
</dbReference>
<dbReference type="InterPro" id="IPR053853">
    <property type="entry name" value="FitA-like_RHH"/>
</dbReference>
<dbReference type="InterPro" id="IPR013321">
    <property type="entry name" value="Arc_rbn_hlx_hlx"/>
</dbReference>
<dbReference type="Proteomes" id="UP000186143">
    <property type="component" value="Unassembled WGS sequence"/>
</dbReference>
<name>A0A1Q9AHG9_9HYPH</name>
<proteinExistence type="predicted"/>
<reference evidence="2 3" key="1">
    <citation type="submission" date="2016-09" db="EMBL/GenBank/DDBJ databases">
        <title>Rhizobium sp. nov., a novel species isolated from the rice rhizosphere.</title>
        <authorList>
            <person name="Zhao J."/>
            <person name="Zhang X."/>
        </authorList>
    </citation>
    <scope>NUCLEOTIDE SEQUENCE [LARGE SCALE GENOMIC DNA]</scope>
    <source>
        <strain evidence="2 3">MH17</strain>
    </source>
</reference>
<feature type="domain" description="Antitoxin FitA-like ribbon-helix-helix" evidence="1">
    <location>
        <begin position="2"/>
        <end position="40"/>
    </location>
</feature>
<organism evidence="2 3">
    <name type="scientific">Xaviernesmea rhizosphaerae</name>
    <dbReference type="NCBI Taxonomy" id="1672749"/>
    <lineage>
        <taxon>Bacteria</taxon>
        <taxon>Pseudomonadati</taxon>
        <taxon>Pseudomonadota</taxon>
        <taxon>Alphaproteobacteria</taxon>
        <taxon>Hyphomicrobiales</taxon>
        <taxon>Rhizobiaceae</taxon>
        <taxon>Rhizobium/Agrobacterium group</taxon>
        <taxon>Xaviernesmea</taxon>
    </lineage>
</organism>
<sequence length="82" mass="9094">MASMTIRNIDETLKQRLRLRAATHGRSMEDEARDILRSALAAGEKPARNLAETVRVRLTNVGGVHLELPAREPIRDVPDLGP</sequence>
<dbReference type="GO" id="GO:0006355">
    <property type="term" value="P:regulation of DNA-templated transcription"/>
    <property type="evidence" value="ECO:0007669"/>
    <property type="project" value="InterPro"/>
</dbReference>
<dbReference type="InterPro" id="IPR010985">
    <property type="entry name" value="Ribbon_hlx_hlx"/>
</dbReference>
<dbReference type="AlphaFoldDB" id="A0A1Q9AHG9"/>
<dbReference type="Gene3D" id="1.10.1220.10">
    <property type="entry name" value="Met repressor-like"/>
    <property type="match status" value="1"/>
</dbReference>
<dbReference type="SUPFAM" id="SSF47598">
    <property type="entry name" value="Ribbon-helix-helix"/>
    <property type="match status" value="1"/>
</dbReference>
<comment type="caution">
    <text evidence="2">The sequence shown here is derived from an EMBL/GenBank/DDBJ whole genome shotgun (WGS) entry which is preliminary data.</text>
</comment>
<evidence type="ECO:0000313" key="2">
    <source>
        <dbReference type="EMBL" id="OLP54648.1"/>
    </source>
</evidence>
<dbReference type="OrthoDB" id="2389872at2"/>
<dbReference type="STRING" id="1672749.BJF92_08825"/>
<dbReference type="RefSeq" id="WP_075635581.1">
    <property type="nucleotide sequence ID" value="NZ_MKIO01000032.1"/>
</dbReference>
<evidence type="ECO:0000259" key="1">
    <source>
        <dbReference type="Pfam" id="PF22513"/>
    </source>
</evidence>